<proteinExistence type="predicted"/>
<dbReference type="EMBL" id="JAVIKH010000001">
    <property type="protein sequence ID" value="MDX8335069.1"/>
    <property type="molecule type" value="Genomic_DNA"/>
</dbReference>
<evidence type="ECO:0000313" key="1">
    <source>
        <dbReference type="EMBL" id="MDX8335069.1"/>
    </source>
</evidence>
<dbReference type="RefSeq" id="WP_320312480.1">
    <property type="nucleotide sequence ID" value="NZ_JAVIKH010000001.1"/>
</dbReference>
<dbReference type="Proteomes" id="UP001279681">
    <property type="component" value="Unassembled WGS sequence"/>
</dbReference>
<keyword evidence="2" id="KW-1185">Reference proteome</keyword>
<evidence type="ECO:0000313" key="2">
    <source>
        <dbReference type="Proteomes" id="UP001279681"/>
    </source>
</evidence>
<name>A0ABU4W6E8_9FUSO</name>
<comment type="caution">
    <text evidence="1">The sequence shown here is derived from an EMBL/GenBank/DDBJ whole genome shotgun (WGS) entry which is preliminary data.</text>
</comment>
<reference evidence="2" key="1">
    <citation type="submission" date="2023-07" db="EMBL/GenBank/DDBJ databases">
        <authorList>
            <person name="Colorado M.A."/>
            <person name="Villamil L.M."/>
            <person name="Melo J.F."/>
            <person name="Rodriguez J.A."/>
            <person name="Ruiz R.Y."/>
        </authorList>
    </citation>
    <scope>NUCLEOTIDE SEQUENCE [LARGE SCALE GENOMIC DNA]</scope>
    <source>
        <strain evidence="2">C33</strain>
    </source>
</reference>
<evidence type="ECO:0008006" key="3">
    <source>
        <dbReference type="Google" id="ProtNLM"/>
    </source>
</evidence>
<organism evidence="1 2">
    <name type="scientific">Candidatus Cetobacterium colombiensis</name>
    <dbReference type="NCBI Taxonomy" id="3073100"/>
    <lineage>
        <taxon>Bacteria</taxon>
        <taxon>Fusobacteriati</taxon>
        <taxon>Fusobacteriota</taxon>
        <taxon>Fusobacteriia</taxon>
        <taxon>Fusobacteriales</taxon>
        <taxon>Fusobacteriaceae</taxon>
        <taxon>Cetobacterium</taxon>
    </lineage>
</organism>
<sequence>MKKALVIFKNGDNLDLIIESCLSLKKEFGFEITPVYALNVNLFINNSEDAANLLEDFSEIQDDFLDKTKEKLIEHKLNAHLLTIVQVTTENLKNLLRLNDILIYQEEFYLGDLFLEILKTIYRPIIVLRGKPLNFKNISVASDDGIKINKSVYSFLSLFSTTDIEKLDVFTWNYSKDEHTLLELIHEKGILPNLRGFSSPLDDVKDFYFELNKSSLVIMGNLSHSFFLERITNRMGLNLLEHVNAPIFIG</sequence>
<protein>
    <recommendedName>
        <fullName evidence="3">UspA domain-containing protein</fullName>
    </recommendedName>
</protein>
<gene>
    <name evidence="1" type="ORF">RFV38_00905</name>
</gene>
<accession>A0ABU4W6E8</accession>